<keyword evidence="3 5" id="KW-0378">Hydrolase</keyword>
<dbReference type="NCBIfam" id="NF040517">
    <property type="entry name" value="Lacto_Palin_RP2"/>
    <property type="match status" value="1"/>
</dbReference>
<evidence type="ECO:0000256" key="6">
    <source>
        <dbReference type="PIRSR" id="PIRSR005536-1"/>
    </source>
</evidence>
<dbReference type="CDD" id="cd14791">
    <property type="entry name" value="GH36"/>
    <property type="match status" value="1"/>
</dbReference>
<dbReference type="SUPFAM" id="SSF51445">
    <property type="entry name" value="(Trans)glycosidases"/>
    <property type="match status" value="1"/>
</dbReference>
<evidence type="ECO:0000256" key="4">
    <source>
        <dbReference type="ARBA" id="ARBA00023295"/>
    </source>
</evidence>
<dbReference type="AlphaFoldDB" id="A0AB33XS91"/>
<dbReference type="Pfam" id="PF16874">
    <property type="entry name" value="Glyco_hydro_36C"/>
    <property type="match status" value="1"/>
</dbReference>
<dbReference type="PANTHER" id="PTHR43053">
    <property type="entry name" value="GLYCOSIDASE FAMILY 31"/>
    <property type="match status" value="1"/>
</dbReference>
<sequence>MAKARPSHPRPLMLRLLTAPARAQLTGGQTNMANIEYDPQKQLFHLHNDTFSYIIQVIRGYLVKRYCGPALERFSGTAKLEDFSHAFNIQNDAAPFSLTTLPLEYSTLMGGDYRTPAYAVRNGHGQLIGNLKFHDFQILAGNKNFNGTLPTARTPHGQTLVITMHDETDTLAVNLKYTIVGDLPVLLKQVAYHNLSDDTLTITHAASLQLDFDDHAYDLITLTGAHLSEASVTRQPLTPGKKSIASNYGASGPQGVPATILAAPATDNFAGEALGMALLWSGNFSYTAQVDQFGNSRLVMGLNPELFSWQLKPGEPFVTPEAAVAYTTNGLNDLSHIFHRFFADHVMPLPRKNLIEYNTWESTYFDVSEAKVRAEIPKAEALGVELIVIDDGWFKNRPNDAGQLGDWVPDPVKFPRGLRPIADALHERGLAFGLWVESEMITENSELYAEHPDWAMQYVGQKPLRSRNQLILDLSQRIVQDHLIKVLTDLVRTNHIDYLKWDYNRHFSQPGSPVLPPDQQGEVGYRYTRGLYRVLKTLRDTFPDLLIENCSSGGGRLDGGMLAYTDQTWTSDFTDPVYRMKIMNGFSLFFPLKTFVSHFTMSPNLQDSRVTPLQTRALLSLVGVTGIECPPSQLSDAEAAAVKASFAFYKANRTELQNGSLYRLHPSHPNQDQVCWLITNEAKTKALVLTSAGVVSPIPHYQHVLLHYLNPEVSYQINDKATATGAELNYAGITLPLAHGDFSATLMTLRVVSHLPQTTALPDGDIGELRF</sequence>
<evidence type="ECO:0000259" key="8">
    <source>
        <dbReference type="Pfam" id="PF16875"/>
    </source>
</evidence>
<evidence type="ECO:0000256" key="5">
    <source>
        <dbReference type="PIRNR" id="PIRNR005536"/>
    </source>
</evidence>
<dbReference type="PRINTS" id="PR00743">
    <property type="entry name" value="GLHYDRLASE36"/>
</dbReference>
<dbReference type="InterPro" id="IPR013780">
    <property type="entry name" value="Glyco_hydro_b"/>
</dbReference>
<feature type="active site" description="Proton donor" evidence="6">
    <location>
        <position position="572"/>
    </location>
</feature>
<comment type="catalytic activity">
    <reaction evidence="1 5">
        <text>Hydrolysis of terminal, non-reducing alpha-D-galactose residues in alpha-D-galactosides, including galactose oligosaccharides, galactomannans and galactolipids.</text>
        <dbReference type="EC" id="3.2.1.22"/>
    </reaction>
</comment>
<name>A0AB33XS91_LACRH</name>
<dbReference type="InterPro" id="IPR002252">
    <property type="entry name" value="Glyco_hydro_36"/>
</dbReference>
<reference evidence="9 10" key="1">
    <citation type="journal article" date="2013" name="Genome Announc.">
        <title>Draft Genome Sequence of Staphylococcus simulans UMC-CNS-990, Isolated from a Case of Chronic Bovine Mastitis.</title>
        <authorList>
            <person name="Calcutt M.J."/>
            <person name="Foecking M.F."/>
            <person name="Hsieh H.Y."/>
            <person name="Perry J."/>
            <person name="Stewart G.C."/>
            <person name="Middleton J.R."/>
        </authorList>
    </citation>
    <scope>NUCLEOTIDE SEQUENCE [LARGE SCALE GENOMIC DNA]</scope>
    <source>
        <strain evidence="9 10">LRHMDP3</strain>
    </source>
</reference>
<dbReference type="GO" id="GO:0016052">
    <property type="term" value="P:carbohydrate catabolic process"/>
    <property type="evidence" value="ECO:0007669"/>
    <property type="project" value="InterPro"/>
</dbReference>
<feature type="active site" description="Nucleophile" evidence="6">
    <location>
        <position position="502"/>
    </location>
</feature>
<evidence type="ECO:0000313" key="9">
    <source>
        <dbReference type="EMBL" id="EKS49643.1"/>
    </source>
</evidence>
<accession>A0AB33XS91</accession>
<dbReference type="FunFam" id="3.20.20.70:FF:000118">
    <property type="entry name" value="Alpha-galactosidase"/>
    <property type="match status" value="1"/>
</dbReference>
<evidence type="ECO:0000256" key="1">
    <source>
        <dbReference type="ARBA" id="ARBA00001255"/>
    </source>
</evidence>
<evidence type="ECO:0000313" key="10">
    <source>
        <dbReference type="Proteomes" id="UP000009352"/>
    </source>
</evidence>
<dbReference type="GO" id="GO:0004557">
    <property type="term" value="F:alpha-galactosidase activity"/>
    <property type="evidence" value="ECO:0007669"/>
    <property type="project" value="UniProtKB-UniRule"/>
</dbReference>
<feature type="domain" description="Glycosyl hydrolase family 36 C-terminal" evidence="7">
    <location>
        <begin position="674"/>
        <end position="749"/>
    </location>
</feature>
<evidence type="ECO:0000256" key="3">
    <source>
        <dbReference type="ARBA" id="ARBA00022801"/>
    </source>
</evidence>
<protein>
    <recommendedName>
        <fullName evidence="2 5">Alpha-galactosidase</fullName>
        <ecNumber evidence="2 5">3.2.1.22</ecNumber>
    </recommendedName>
</protein>
<evidence type="ECO:0000259" key="7">
    <source>
        <dbReference type="Pfam" id="PF16874"/>
    </source>
</evidence>
<dbReference type="InterPro" id="IPR017853">
    <property type="entry name" value="GH"/>
</dbReference>
<gene>
    <name evidence="9" type="ORF">LRHMDP3_2264</name>
</gene>
<organism evidence="9 10">
    <name type="scientific">Lacticaseibacillus rhamnosus LRHMDP3</name>
    <dbReference type="NCBI Taxonomy" id="1203259"/>
    <lineage>
        <taxon>Bacteria</taxon>
        <taxon>Bacillati</taxon>
        <taxon>Bacillota</taxon>
        <taxon>Bacilli</taxon>
        <taxon>Lactobacillales</taxon>
        <taxon>Lactobacillaceae</taxon>
        <taxon>Lacticaseibacillus</taxon>
    </lineage>
</organism>
<comment type="caution">
    <text evidence="9">The sequence shown here is derived from an EMBL/GenBank/DDBJ whole genome shotgun (WGS) entry which is preliminary data.</text>
</comment>
<dbReference type="InterPro" id="IPR031705">
    <property type="entry name" value="Glyco_hydro_36_C"/>
</dbReference>
<dbReference type="EC" id="3.2.1.22" evidence="2 5"/>
<dbReference type="InterPro" id="IPR038417">
    <property type="entry name" value="Alpga-gal_N_sf"/>
</dbReference>
<dbReference type="EMBL" id="AMQX01000013">
    <property type="protein sequence ID" value="EKS49643.1"/>
    <property type="molecule type" value="Genomic_DNA"/>
</dbReference>
<evidence type="ECO:0000256" key="2">
    <source>
        <dbReference type="ARBA" id="ARBA00012755"/>
    </source>
</evidence>
<dbReference type="PANTHER" id="PTHR43053:SF3">
    <property type="entry name" value="ALPHA-GALACTOSIDASE C-RELATED"/>
    <property type="match status" value="1"/>
</dbReference>
<dbReference type="Proteomes" id="UP000009352">
    <property type="component" value="Unassembled WGS sequence"/>
</dbReference>
<dbReference type="InterPro" id="IPR013785">
    <property type="entry name" value="Aldolase_TIM"/>
</dbReference>
<dbReference type="Gene3D" id="2.70.98.60">
    <property type="entry name" value="alpha-galactosidase from lactobacil brevis"/>
    <property type="match status" value="1"/>
</dbReference>
<feature type="domain" description="Glycosyl hydrolase family 36 N-terminal" evidence="8">
    <location>
        <begin position="61"/>
        <end position="312"/>
    </location>
</feature>
<dbReference type="PIRSF" id="PIRSF005536">
    <property type="entry name" value="Agal"/>
    <property type="match status" value="1"/>
</dbReference>
<dbReference type="Pfam" id="PF16875">
    <property type="entry name" value="Glyco_hydro_36N"/>
    <property type="match status" value="1"/>
</dbReference>
<comment type="similarity">
    <text evidence="5">Belongs to the glycosyl hydrolase.</text>
</comment>
<dbReference type="AntiFam" id="ANF00267">
    <property type="entry name" value="DNA repeat translations related to WP_015765070.1"/>
</dbReference>
<dbReference type="Gene3D" id="2.60.40.1180">
    <property type="entry name" value="Golgi alpha-mannosidase II"/>
    <property type="match status" value="1"/>
</dbReference>
<dbReference type="InterPro" id="IPR031704">
    <property type="entry name" value="Glyco_hydro_36_N"/>
</dbReference>
<keyword evidence="4 5" id="KW-0326">Glycosidase</keyword>
<dbReference type="Gene3D" id="3.20.20.70">
    <property type="entry name" value="Aldolase class I"/>
    <property type="match status" value="1"/>
</dbReference>
<proteinExistence type="inferred from homology"/>
<dbReference type="Pfam" id="PF02065">
    <property type="entry name" value="Melibiase"/>
    <property type="match status" value="1"/>
</dbReference>
<dbReference type="InterPro" id="IPR050985">
    <property type="entry name" value="Alpha-glycosidase_related"/>
</dbReference>